<proteinExistence type="predicted"/>
<feature type="non-terminal residue" evidence="2">
    <location>
        <position position="1"/>
    </location>
</feature>
<name>A0A0J8B211_BETVV</name>
<evidence type="ECO:0000313" key="2">
    <source>
        <dbReference type="EMBL" id="KMS93922.1"/>
    </source>
</evidence>
<gene>
    <name evidence="2" type="ORF">BVRB_026570</name>
</gene>
<sequence length="120" mass="13046">AHNIESVARESASSTYQIPYLEAALSSLHDVDDSASLRSALRGLVEYISQCAGSMTTISFEHDAHVESGQRMLDILSEFGLGSDSLPDMRSSIQTLTARYREDPESFDEDSEGVKSGNAE</sequence>
<accession>A0A0J8B211</accession>
<dbReference type="Proteomes" id="UP000035740">
    <property type="component" value="Unassembled WGS sequence"/>
</dbReference>
<keyword evidence="3" id="KW-1185">Reference proteome</keyword>
<dbReference type="EMBL" id="KQ097674">
    <property type="protein sequence ID" value="KMS93922.1"/>
    <property type="molecule type" value="Genomic_DNA"/>
</dbReference>
<evidence type="ECO:0000256" key="1">
    <source>
        <dbReference type="SAM" id="MobiDB-lite"/>
    </source>
</evidence>
<organism evidence="2 3">
    <name type="scientific">Beta vulgaris subsp. vulgaris</name>
    <name type="common">Beet</name>
    <dbReference type="NCBI Taxonomy" id="3555"/>
    <lineage>
        <taxon>Eukaryota</taxon>
        <taxon>Viridiplantae</taxon>
        <taxon>Streptophyta</taxon>
        <taxon>Embryophyta</taxon>
        <taxon>Tracheophyta</taxon>
        <taxon>Spermatophyta</taxon>
        <taxon>Magnoliopsida</taxon>
        <taxon>eudicotyledons</taxon>
        <taxon>Gunneridae</taxon>
        <taxon>Pentapetalae</taxon>
        <taxon>Caryophyllales</taxon>
        <taxon>Chenopodiaceae</taxon>
        <taxon>Betoideae</taxon>
        <taxon>Beta</taxon>
    </lineage>
</organism>
<reference evidence="2 3" key="1">
    <citation type="journal article" date="2014" name="Nature">
        <title>The genome of the recently domesticated crop plant sugar beet (Beta vulgaris).</title>
        <authorList>
            <person name="Dohm J.C."/>
            <person name="Minoche A.E."/>
            <person name="Holtgrawe D."/>
            <person name="Capella-Gutierrez S."/>
            <person name="Zakrzewski F."/>
            <person name="Tafer H."/>
            <person name="Rupp O."/>
            <person name="Sorensen T.R."/>
            <person name="Stracke R."/>
            <person name="Reinhardt R."/>
            <person name="Goesmann A."/>
            <person name="Kraft T."/>
            <person name="Schulz B."/>
            <person name="Stadler P.F."/>
            <person name="Schmidt T."/>
            <person name="Gabaldon T."/>
            <person name="Lehrach H."/>
            <person name="Weisshaar B."/>
            <person name="Himmelbauer H."/>
        </authorList>
    </citation>
    <scope>NUCLEOTIDE SEQUENCE [LARGE SCALE GENOMIC DNA]</scope>
    <source>
        <tissue evidence="2">Taproot</tissue>
    </source>
</reference>
<evidence type="ECO:0000313" key="3">
    <source>
        <dbReference type="Proteomes" id="UP000035740"/>
    </source>
</evidence>
<dbReference type="Gramene" id="KMS93922">
    <property type="protein sequence ID" value="KMS93922"/>
    <property type="gene ID" value="BVRB_026570"/>
</dbReference>
<feature type="region of interest" description="Disordered" evidence="1">
    <location>
        <begin position="95"/>
        <end position="120"/>
    </location>
</feature>
<protein>
    <submittedName>
        <fullName evidence="2">Uncharacterized protein</fullName>
    </submittedName>
</protein>
<dbReference type="AlphaFoldDB" id="A0A0J8B211"/>